<accession>A0AAV1C926</accession>
<dbReference type="AlphaFoldDB" id="A0AAV1C926"/>
<dbReference type="EMBL" id="OX459118">
    <property type="protein sequence ID" value="CAI9091493.1"/>
    <property type="molecule type" value="Genomic_DNA"/>
</dbReference>
<comment type="similarity">
    <text evidence="1">Belongs to the protein prenyltransferase subunit alpha family.</text>
</comment>
<evidence type="ECO:0000256" key="2">
    <source>
        <dbReference type="ARBA" id="ARBA00022602"/>
    </source>
</evidence>
<proteinExistence type="inferred from homology"/>
<dbReference type="Proteomes" id="UP001161247">
    <property type="component" value="Chromosome 1"/>
</dbReference>
<evidence type="ECO:0000256" key="4">
    <source>
        <dbReference type="ARBA" id="ARBA00022737"/>
    </source>
</evidence>
<dbReference type="Gene3D" id="1.25.40.120">
    <property type="entry name" value="Protein prenylyltransferase"/>
    <property type="match status" value="1"/>
</dbReference>
<reference evidence="5" key="1">
    <citation type="submission" date="2023-03" db="EMBL/GenBank/DDBJ databases">
        <authorList>
            <person name="Julca I."/>
        </authorList>
    </citation>
    <scope>NUCLEOTIDE SEQUENCE</scope>
</reference>
<dbReference type="GO" id="GO:0005965">
    <property type="term" value="C:protein farnesyltransferase complex"/>
    <property type="evidence" value="ECO:0007669"/>
    <property type="project" value="TreeGrafter"/>
</dbReference>
<keyword evidence="2" id="KW-0637">Prenyltransferase</keyword>
<keyword evidence="4" id="KW-0677">Repeat</keyword>
<evidence type="ECO:0000256" key="1">
    <source>
        <dbReference type="ARBA" id="ARBA00006734"/>
    </source>
</evidence>
<dbReference type="SUPFAM" id="SSF48439">
    <property type="entry name" value="Protein prenylyltransferase"/>
    <property type="match status" value="1"/>
</dbReference>
<dbReference type="PANTHER" id="PTHR11129:SF10">
    <property type="entry name" value="PROTEIN PRENYLYLTRANSFERASE SUPERFAMILY PROTEIN"/>
    <property type="match status" value="1"/>
</dbReference>
<evidence type="ECO:0000313" key="5">
    <source>
        <dbReference type="EMBL" id="CAI9091493.1"/>
    </source>
</evidence>
<protein>
    <submittedName>
        <fullName evidence="5">OLC1v1026545C3</fullName>
    </submittedName>
</protein>
<dbReference type="InterPro" id="IPR002088">
    <property type="entry name" value="Prenyl_trans_a"/>
</dbReference>
<evidence type="ECO:0000313" key="6">
    <source>
        <dbReference type="Proteomes" id="UP001161247"/>
    </source>
</evidence>
<keyword evidence="3" id="KW-0808">Transferase</keyword>
<evidence type="ECO:0000256" key="3">
    <source>
        <dbReference type="ARBA" id="ARBA00022679"/>
    </source>
</evidence>
<keyword evidence="6" id="KW-1185">Reference proteome</keyword>
<dbReference type="GO" id="GO:0004662">
    <property type="term" value="F:CAAX-protein geranylgeranyltransferase activity"/>
    <property type="evidence" value="ECO:0007669"/>
    <property type="project" value="TreeGrafter"/>
</dbReference>
<dbReference type="PANTHER" id="PTHR11129">
    <property type="entry name" value="PROTEIN FARNESYLTRANSFERASE ALPHA SUBUNIT/RAB GERANYLGERANYL TRANSFERASE ALPHA SUBUNIT"/>
    <property type="match status" value="1"/>
</dbReference>
<dbReference type="GO" id="GO:0005953">
    <property type="term" value="C:CAAX-protein geranylgeranyltransferase complex"/>
    <property type="evidence" value="ECO:0007669"/>
    <property type="project" value="TreeGrafter"/>
</dbReference>
<dbReference type="PROSITE" id="PS51147">
    <property type="entry name" value="PFTA"/>
    <property type="match status" value="2"/>
</dbReference>
<organism evidence="5 6">
    <name type="scientific">Oldenlandia corymbosa var. corymbosa</name>
    <dbReference type="NCBI Taxonomy" id="529605"/>
    <lineage>
        <taxon>Eukaryota</taxon>
        <taxon>Viridiplantae</taxon>
        <taxon>Streptophyta</taxon>
        <taxon>Embryophyta</taxon>
        <taxon>Tracheophyta</taxon>
        <taxon>Spermatophyta</taxon>
        <taxon>Magnoliopsida</taxon>
        <taxon>eudicotyledons</taxon>
        <taxon>Gunneridae</taxon>
        <taxon>Pentapetalae</taxon>
        <taxon>asterids</taxon>
        <taxon>lamiids</taxon>
        <taxon>Gentianales</taxon>
        <taxon>Rubiaceae</taxon>
        <taxon>Rubioideae</taxon>
        <taxon>Spermacoceae</taxon>
        <taxon>Hedyotis-Oldenlandia complex</taxon>
        <taxon>Oldenlandia</taxon>
    </lineage>
</organism>
<sequence length="422" mass="48849">MNGTQSLEDLLKQLEHILDADPLIDEVGFLHPSQFPELVKEAVNRSNDGNIVPEGSDGLSYDFWSLDHKLGISTDILLPLYRAAKHAFTQAFMEYKVLMASTKESSTAEDLNASNCTSSSMSLVEIEAMKHSRALLLLSCDFGTAWNLRKSIVSRVQKFQLFRDELLLSSLVLSYAPKSERAWSHRRWVIKMIAGKCSNLEEIVGRESEFVEKLAEKSKMNYRAWNHRCWLVTYMSREKVIHELTQSRRWAGLHIADSSCFHYRARLLFKTLGVSSDGQDSGALSDPNLYGLWKEELDWLEQLIRRYVGREALWLHRRFLSYYWITHFITHVQSESHDFMNVETFMDNELQLCRFSSAIPDNDFEDYEAQAAFSATYIMWLSRQVADYLEIDFQNKLEANGFKSLLENVCPQKSVLWDTLKC</sequence>
<name>A0AAV1C926_OLDCO</name>
<dbReference type="GO" id="GO:0004660">
    <property type="term" value="F:protein farnesyltransferase activity"/>
    <property type="evidence" value="ECO:0007669"/>
    <property type="project" value="TreeGrafter"/>
</dbReference>
<gene>
    <name evidence="5" type="ORF">OLC1_LOCUS3408</name>
</gene>
<dbReference type="Pfam" id="PF01239">
    <property type="entry name" value="PPTA"/>
    <property type="match status" value="3"/>
</dbReference>